<evidence type="ECO:0000256" key="9">
    <source>
        <dbReference type="SAM" id="Phobius"/>
    </source>
</evidence>
<dbReference type="PANTHER" id="PTHR11132">
    <property type="entry name" value="SOLUTE CARRIER FAMILY 35"/>
    <property type="match status" value="1"/>
</dbReference>
<protein>
    <submittedName>
        <fullName evidence="11">TPT-domain-containing protein</fullName>
    </submittedName>
</protein>
<reference evidence="11 12" key="1">
    <citation type="submission" date="2018-02" db="EMBL/GenBank/DDBJ databases">
        <title>The genomes of Aspergillus section Nigri reveals drivers in fungal speciation.</title>
        <authorList>
            <consortium name="DOE Joint Genome Institute"/>
            <person name="Vesth T.C."/>
            <person name="Nybo J."/>
            <person name="Theobald S."/>
            <person name="Brandl J."/>
            <person name="Frisvad J.C."/>
            <person name="Nielsen K.F."/>
            <person name="Lyhne E.K."/>
            <person name="Kogle M.E."/>
            <person name="Kuo A."/>
            <person name="Riley R."/>
            <person name="Clum A."/>
            <person name="Nolan M."/>
            <person name="Lipzen A."/>
            <person name="Salamov A."/>
            <person name="Henrissat B."/>
            <person name="Wiebenga A."/>
            <person name="De vries R.P."/>
            <person name="Grigoriev I.V."/>
            <person name="Mortensen U.H."/>
            <person name="Andersen M.R."/>
            <person name="Baker S.E."/>
        </authorList>
    </citation>
    <scope>NUCLEOTIDE SEQUENCE [LARGE SCALE GENOMIC DNA]</scope>
    <source>
        <strain evidence="11 12">CBS 121593</strain>
    </source>
</reference>
<evidence type="ECO:0000256" key="2">
    <source>
        <dbReference type="ARBA" id="ARBA00004477"/>
    </source>
</evidence>
<sequence>MTILDLPPKEASVWPVTLGILSWVFWSNLTILFNKWVIESTEFRTSIILTTWHLIFATLATQLLARTTTLLDGRKTIRMDARTYLRMIVPIGILYSGSLVCSNIVYLYLNVSFIQMLKACGPIITLLTSWAWHVTPPTLESFLNILLIALSIGLAVAGEVQFSGLGVLYQLASLIFDANRLVMIQVLLSSSSAHDGGGQKMDPLVTLYYSAPVCAFTNFLIAFYTELRAFRWGVVSETGVGVLLANAAVGFMLNVSIFVLIGKTSGLTMTLVSVPKNILLIVCSVVIWGTEISVLQMVGYALALVGLLYYSLGWETIKGSCGAGYTRLVGGVEREEKEAEGGV</sequence>
<keyword evidence="6" id="KW-0256">Endoplasmic reticulum</keyword>
<feature type="transmembrane region" description="Helical" evidence="9">
    <location>
        <begin position="12"/>
        <end position="33"/>
    </location>
</feature>
<feature type="transmembrane region" description="Helical" evidence="9">
    <location>
        <begin position="84"/>
        <end position="109"/>
    </location>
</feature>
<organism evidence="11 12">
    <name type="scientific">Aspergillus ibericus CBS 121593</name>
    <dbReference type="NCBI Taxonomy" id="1448316"/>
    <lineage>
        <taxon>Eukaryota</taxon>
        <taxon>Fungi</taxon>
        <taxon>Dikarya</taxon>
        <taxon>Ascomycota</taxon>
        <taxon>Pezizomycotina</taxon>
        <taxon>Eurotiomycetes</taxon>
        <taxon>Eurotiomycetidae</taxon>
        <taxon>Eurotiales</taxon>
        <taxon>Aspergillaceae</taxon>
        <taxon>Aspergillus</taxon>
        <taxon>Aspergillus subgen. Circumdati</taxon>
    </lineage>
</organism>
<evidence type="ECO:0000313" key="12">
    <source>
        <dbReference type="Proteomes" id="UP000249402"/>
    </source>
</evidence>
<keyword evidence="12" id="KW-1185">Reference proteome</keyword>
<comment type="similarity">
    <text evidence="3">Belongs to the TPT transporter family. SLC35D subfamily.</text>
</comment>
<feature type="domain" description="Sugar phosphate transporter" evidence="10">
    <location>
        <begin position="20"/>
        <end position="311"/>
    </location>
</feature>
<dbReference type="Pfam" id="PF03151">
    <property type="entry name" value="TPT"/>
    <property type="match status" value="1"/>
</dbReference>
<keyword evidence="5 9" id="KW-0812">Transmembrane</keyword>
<feature type="transmembrane region" description="Helical" evidence="9">
    <location>
        <begin position="116"/>
        <end position="135"/>
    </location>
</feature>
<dbReference type="InterPro" id="IPR004853">
    <property type="entry name" value="Sugar_P_trans_dom"/>
</dbReference>
<gene>
    <name evidence="11" type="ORF">BO80DRAFT_462857</name>
</gene>
<accession>A0A395H899</accession>
<evidence type="ECO:0000256" key="5">
    <source>
        <dbReference type="ARBA" id="ARBA00022692"/>
    </source>
</evidence>
<proteinExistence type="inferred from homology"/>
<feature type="transmembrane region" description="Helical" evidence="9">
    <location>
        <begin position="141"/>
        <end position="160"/>
    </location>
</feature>
<dbReference type="VEuPathDB" id="FungiDB:BO80DRAFT_462857"/>
<evidence type="ECO:0000259" key="10">
    <source>
        <dbReference type="Pfam" id="PF03151"/>
    </source>
</evidence>
<dbReference type="GO" id="GO:0005789">
    <property type="term" value="C:endoplasmic reticulum membrane"/>
    <property type="evidence" value="ECO:0007669"/>
    <property type="project" value="UniProtKB-SubCell"/>
</dbReference>
<evidence type="ECO:0000313" key="11">
    <source>
        <dbReference type="EMBL" id="RAL03108.1"/>
    </source>
</evidence>
<evidence type="ECO:0000256" key="3">
    <source>
        <dbReference type="ARBA" id="ARBA00010425"/>
    </source>
</evidence>
<comment type="subunit">
    <text evidence="4">Homooligomer.</text>
</comment>
<keyword evidence="7 9" id="KW-1133">Transmembrane helix</keyword>
<comment type="function">
    <text evidence="1">Involved in the import of GDP-mannose from the cytoplasm into the Golgi lumen.</text>
</comment>
<name>A0A395H899_9EURO</name>
<dbReference type="AlphaFoldDB" id="A0A395H899"/>
<feature type="transmembrane region" description="Helical" evidence="9">
    <location>
        <begin position="278"/>
        <end position="310"/>
    </location>
</feature>
<keyword evidence="8 9" id="KW-0472">Membrane</keyword>
<dbReference type="RefSeq" id="XP_025577435.1">
    <property type="nucleotide sequence ID" value="XM_025722544.1"/>
</dbReference>
<dbReference type="GeneID" id="37227409"/>
<evidence type="ECO:0000256" key="1">
    <source>
        <dbReference type="ARBA" id="ARBA00003420"/>
    </source>
</evidence>
<evidence type="ECO:0000256" key="7">
    <source>
        <dbReference type="ARBA" id="ARBA00022989"/>
    </source>
</evidence>
<dbReference type="OrthoDB" id="6418713at2759"/>
<feature type="transmembrane region" description="Helical" evidence="9">
    <location>
        <begin position="208"/>
        <end position="227"/>
    </location>
</feature>
<evidence type="ECO:0000256" key="6">
    <source>
        <dbReference type="ARBA" id="ARBA00022824"/>
    </source>
</evidence>
<evidence type="ECO:0000256" key="8">
    <source>
        <dbReference type="ARBA" id="ARBA00023136"/>
    </source>
</evidence>
<dbReference type="Proteomes" id="UP000249402">
    <property type="component" value="Unassembled WGS sequence"/>
</dbReference>
<evidence type="ECO:0000256" key="4">
    <source>
        <dbReference type="ARBA" id="ARBA00011182"/>
    </source>
</evidence>
<dbReference type="InterPro" id="IPR050186">
    <property type="entry name" value="TPT_transporter"/>
</dbReference>
<comment type="subcellular location">
    <subcellularLocation>
        <location evidence="2">Endoplasmic reticulum membrane</location>
        <topology evidence="2">Multi-pass membrane protein</topology>
    </subcellularLocation>
</comment>
<feature type="transmembrane region" description="Helical" evidence="9">
    <location>
        <begin position="45"/>
        <end position="64"/>
    </location>
</feature>
<dbReference type="EMBL" id="KZ824428">
    <property type="protein sequence ID" value="RAL03108.1"/>
    <property type="molecule type" value="Genomic_DNA"/>
</dbReference>
<feature type="transmembrane region" description="Helical" evidence="9">
    <location>
        <begin position="239"/>
        <end position="262"/>
    </location>
</feature>